<keyword evidence="4" id="KW-0238">DNA-binding</keyword>
<evidence type="ECO:0000313" key="8">
    <source>
        <dbReference type="EMBL" id="NIF21250.1"/>
    </source>
</evidence>
<name>A0ABX0RDE6_9GAMM</name>
<dbReference type="EMBL" id="VWXF01000002">
    <property type="protein sequence ID" value="NIF21250.1"/>
    <property type="molecule type" value="Genomic_DNA"/>
</dbReference>
<dbReference type="InterPro" id="IPR001959">
    <property type="entry name" value="Transposase"/>
</dbReference>
<feature type="domain" description="Probable transposase IS891/IS1136/IS1341" evidence="6">
    <location>
        <begin position="165"/>
        <end position="264"/>
    </location>
</feature>
<evidence type="ECO:0000313" key="9">
    <source>
        <dbReference type="Proteomes" id="UP001515683"/>
    </source>
</evidence>
<organism evidence="8 9">
    <name type="scientific">Candidatus Pantoea multigeneris</name>
    <dbReference type="NCBI Taxonomy" id="2608357"/>
    <lineage>
        <taxon>Bacteria</taxon>
        <taxon>Pseudomonadati</taxon>
        <taxon>Pseudomonadota</taxon>
        <taxon>Gammaproteobacteria</taxon>
        <taxon>Enterobacterales</taxon>
        <taxon>Erwiniaceae</taxon>
        <taxon>Pantoea</taxon>
    </lineage>
</organism>
<keyword evidence="9" id="KW-1185">Reference proteome</keyword>
<proteinExistence type="inferred from homology"/>
<dbReference type="RefSeq" id="WP_167013088.1">
    <property type="nucleotide sequence ID" value="NZ_VWXF01000002.1"/>
</dbReference>
<dbReference type="Pfam" id="PF01385">
    <property type="entry name" value="OrfB_IS605"/>
    <property type="match status" value="1"/>
</dbReference>
<feature type="domain" description="Cas12f1-like TNB" evidence="7">
    <location>
        <begin position="277"/>
        <end position="348"/>
    </location>
</feature>
<dbReference type="NCBIfam" id="NF040570">
    <property type="entry name" value="guided_TnpB"/>
    <property type="match status" value="1"/>
</dbReference>
<dbReference type="InterPro" id="IPR010095">
    <property type="entry name" value="Cas12f1-like_TNB"/>
</dbReference>
<reference evidence="8 9" key="1">
    <citation type="journal article" date="2019" name="bioRxiv">
        <title>Bacteria contribute to plant secondary compound degradation in a generalist herbivore system.</title>
        <authorList>
            <person name="Francoeur C.B."/>
            <person name="Khadempour L."/>
            <person name="Moreira-Soto R.D."/>
            <person name="Gotting K."/>
            <person name="Book A.J."/>
            <person name="Pinto-Tomas A.A."/>
            <person name="Keefover-Ring K."/>
            <person name="Currie C.R."/>
        </authorList>
    </citation>
    <scope>NUCLEOTIDE SEQUENCE [LARGE SCALE GENOMIC DNA]</scope>
    <source>
        <strain evidence="8">Acro-835</strain>
    </source>
</reference>
<comment type="similarity">
    <text evidence="2">In the N-terminal section; belongs to the transposase 2 family.</text>
</comment>
<protein>
    <submittedName>
        <fullName evidence="8">IS200/IS605 family element transposase accessory protein TnpB</fullName>
    </submittedName>
</protein>
<keyword evidence="3" id="KW-0815">Transposition</keyword>
<evidence type="ECO:0000256" key="2">
    <source>
        <dbReference type="ARBA" id="ARBA00011044"/>
    </source>
</evidence>
<keyword evidence="5" id="KW-0233">DNA recombination</keyword>
<gene>
    <name evidence="8" type="ORF">F3J40_06470</name>
</gene>
<comment type="caution">
    <text evidence="8">The sequence shown here is derived from an EMBL/GenBank/DDBJ whole genome shotgun (WGS) entry which is preliminary data.</text>
</comment>
<evidence type="ECO:0000256" key="5">
    <source>
        <dbReference type="ARBA" id="ARBA00023172"/>
    </source>
</evidence>
<evidence type="ECO:0000259" key="7">
    <source>
        <dbReference type="Pfam" id="PF07282"/>
    </source>
</evidence>
<dbReference type="Pfam" id="PF07282">
    <property type="entry name" value="Cas12f1-like_TNB"/>
    <property type="match status" value="1"/>
</dbReference>
<evidence type="ECO:0000259" key="6">
    <source>
        <dbReference type="Pfam" id="PF01385"/>
    </source>
</evidence>
<sequence>MSIQTKTLSVRVKDKHAALLRQMAFEVNQVFNLANEITRAAYSNAGAFGPQVPKWLTAYDVQKQTAGLRKEKGYQIDSASIQEVIAVHGKARRQFKRSKLRWRISGGARRSLGWIPFKVGFAKWQNGQVKFAGRLFKVWDSYGLSACKFRAGSFSEDSRGRWYFNVAVDYEEQPTEGVSAVGIDLGLKDIATTSDGDKLAAGRFYRDLEPALGKAQRANKKRRVKAIHAKIKNRRKDTLHKFSTAMVKANAVIFVGDVSASKLIKTKMAKSVLDAGWSMLKTQLKYKAIARSVMFEVVNESYSTQACSCCGSISDNSPKRRAGLRIRDWTCCECGTAHDRDVNAAKNILAAGHCRLAVGIPAL</sequence>
<evidence type="ECO:0000256" key="4">
    <source>
        <dbReference type="ARBA" id="ARBA00023125"/>
    </source>
</evidence>
<accession>A0ABX0RDE6</accession>
<evidence type="ECO:0000256" key="1">
    <source>
        <dbReference type="ARBA" id="ARBA00008761"/>
    </source>
</evidence>
<comment type="similarity">
    <text evidence="1">In the C-terminal section; belongs to the transposase 35 family.</text>
</comment>
<dbReference type="PANTHER" id="PTHR30405:SF25">
    <property type="entry name" value="RNA-GUIDED DNA ENDONUCLEASE INSQ-RELATED"/>
    <property type="match status" value="1"/>
</dbReference>
<dbReference type="PANTHER" id="PTHR30405">
    <property type="entry name" value="TRANSPOSASE"/>
    <property type="match status" value="1"/>
</dbReference>
<dbReference type="Proteomes" id="UP001515683">
    <property type="component" value="Unassembled WGS sequence"/>
</dbReference>
<evidence type="ECO:0000256" key="3">
    <source>
        <dbReference type="ARBA" id="ARBA00022578"/>
    </source>
</evidence>
<dbReference type="InterPro" id="IPR051399">
    <property type="entry name" value="RNA-guided_DNA_endo/Transpos"/>
</dbReference>